<evidence type="ECO:0000313" key="2">
    <source>
        <dbReference type="Proteomes" id="UP000292564"/>
    </source>
</evidence>
<comment type="caution">
    <text evidence="1">The sequence shown here is derived from an EMBL/GenBank/DDBJ whole genome shotgun (WGS) entry which is preliminary data.</text>
</comment>
<proteinExistence type="predicted"/>
<organism evidence="1 2">
    <name type="scientific">Krasilnikovia cinnamomea</name>
    <dbReference type="NCBI Taxonomy" id="349313"/>
    <lineage>
        <taxon>Bacteria</taxon>
        <taxon>Bacillati</taxon>
        <taxon>Actinomycetota</taxon>
        <taxon>Actinomycetes</taxon>
        <taxon>Micromonosporales</taxon>
        <taxon>Micromonosporaceae</taxon>
        <taxon>Krasilnikovia</taxon>
    </lineage>
</organism>
<keyword evidence="2" id="KW-1185">Reference proteome</keyword>
<dbReference type="Proteomes" id="UP000292564">
    <property type="component" value="Unassembled WGS sequence"/>
</dbReference>
<name>A0A4Q7ZMC2_9ACTN</name>
<evidence type="ECO:0000313" key="1">
    <source>
        <dbReference type="EMBL" id="RZU52140.1"/>
    </source>
</evidence>
<dbReference type="EMBL" id="SHKY01000001">
    <property type="protein sequence ID" value="RZU52140.1"/>
    <property type="molecule type" value="Genomic_DNA"/>
</dbReference>
<accession>A0A4Q7ZMC2</accession>
<protein>
    <submittedName>
        <fullName evidence="1">Uncharacterized protein</fullName>
    </submittedName>
</protein>
<dbReference type="AlphaFoldDB" id="A0A4Q7ZMC2"/>
<gene>
    <name evidence="1" type="ORF">EV385_3982</name>
</gene>
<sequence length="110" mass="12448">MTEFMIDNDEGEELSWTLAESLLEKARTMMQEAETALESFVTGKELNRQLCSSRGIGESDAEIRWNNTAKARKALADTTFNTTQATMYYGAATANFSRALYLRSHRREPV</sequence>
<reference evidence="1 2" key="1">
    <citation type="submission" date="2019-02" db="EMBL/GenBank/DDBJ databases">
        <title>Sequencing the genomes of 1000 actinobacteria strains.</title>
        <authorList>
            <person name="Klenk H.-P."/>
        </authorList>
    </citation>
    <scope>NUCLEOTIDE SEQUENCE [LARGE SCALE GENOMIC DNA]</scope>
    <source>
        <strain evidence="1 2">DSM 45162</strain>
    </source>
</reference>
<dbReference type="RefSeq" id="WP_242624965.1">
    <property type="nucleotide sequence ID" value="NZ_SHKY01000001.1"/>
</dbReference>